<feature type="binding site" evidence="8">
    <location>
        <position position="101"/>
    </location>
    <ligand>
        <name>Mg(2+)</name>
        <dbReference type="ChEBI" id="CHEBI:18420"/>
    </ligand>
</feature>
<dbReference type="EC" id="2.7.7.77" evidence="8"/>
<keyword evidence="11" id="KW-1185">Reference proteome</keyword>
<comment type="similarity">
    <text evidence="8">Belongs to the MobA family.</text>
</comment>
<organism evidence="10 11">
    <name type="scientific">Oceanobacillus neutriphilus</name>
    <dbReference type="NCBI Taxonomy" id="531815"/>
    <lineage>
        <taxon>Bacteria</taxon>
        <taxon>Bacillati</taxon>
        <taxon>Bacillota</taxon>
        <taxon>Bacilli</taxon>
        <taxon>Bacillales</taxon>
        <taxon>Bacillaceae</taxon>
        <taxon>Oceanobacillus</taxon>
    </lineage>
</organism>
<keyword evidence="2 8" id="KW-0808">Transferase</keyword>
<evidence type="ECO:0000256" key="6">
    <source>
        <dbReference type="ARBA" id="ARBA00023134"/>
    </source>
</evidence>
<keyword evidence="3 8" id="KW-0479">Metal-binding</keyword>
<evidence type="ECO:0000256" key="4">
    <source>
        <dbReference type="ARBA" id="ARBA00022741"/>
    </source>
</evidence>
<evidence type="ECO:0000313" key="10">
    <source>
        <dbReference type="EMBL" id="GGP15843.1"/>
    </source>
</evidence>
<feature type="binding site" evidence="8">
    <location>
        <position position="70"/>
    </location>
    <ligand>
        <name>GTP</name>
        <dbReference type="ChEBI" id="CHEBI:37565"/>
    </ligand>
</feature>
<protein>
    <recommendedName>
        <fullName evidence="8">Probable molybdenum cofactor guanylyltransferase</fullName>
        <shortName evidence="8">MoCo guanylyltransferase</shortName>
        <ecNumber evidence="8">2.7.7.77</ecNumber>
    </recommendedName>
    <alternativeName>
        <fullName evidence="8">GTP:molybdopterin guanylyltransferase</fullName>
    </alternativeName>
    <alternativeName>
        <fullName evidence="8">Mo-MPT guanylyltransferase</fullName>
    </alternativeName>
    <alternativeName>
        <fullName evidence="8">Molybdopterin guanylyltransferase</fullName>
    </alternativeName>
    <alternativeName>
        <fullName evidence="8">Molybdopterin-guanine dinucleotide synthase</fullName>
        <shortName evidence="8">MGD synthase</shortName>
    </alternativeName>
</protein>
<evidence type="ECO:0000259" key="9">
    <source>
        <dbReference type="Pfam" id="PF12804"/>
    </source>
</evidence>
<dbReference type="CDD" id="cd02503">
    <property type="entry name" value="MobA"/>
    <property type="match status" value="1"/>
</dbReference>
<dbReference type="Gene3D" id="3.90.550.10">
    <property type="entry name" value="Spore Coat Polysaccharide Biosynthesis Protein SpsA, Chain A"/>
    <property type="match status" value="1"/>
</dbReference>
<comment type="caution">
    <text evidence="10">The sequence shown here is derived from an EMBL/GenBank/DDBJ whole genome shotgun (WGS) entry which is preliminary data.</text>
</comment>
<sequence length="199" mass="22657">MEKIAGILLAGGKSRRFGSPKAFLQMDGKYFYQYSVDSMREIVDSIVIVTNTELKASFHAEEDTFTIITDQKNVKGLGPLAGICTGMKYISADWYMTAPIDVPFINTAVFHTLLSYKKDGIAAIVPVVSGEIQPLIAIYHHSVKEVILDQLQKELLSAHQLLENLHVIYVPIEEERCFYNVNRREDYNRWIVDQKNENK</sequence>
<comment type="caution">
    <text evidence="8">Lacks conserved residue(s) required for the propagation of feature annotation.</text>
</comment>
<keyword evidence="1 8" id="KW-0963">Cytoplasm</keyword>
<reference evidence="11" key="1">
    <citation type="journal article" date="2019" name="Int. J. Syst. Evol. Microbiol.">
        <title>The Global Catalogue of Microorganisms (GCM) 10K type strain sequencing project: providing services to taxonomists for standard genome sequencing and annotation.</title>
        <authorList>
            <consortium name="The Broad Institute Genomics Platform"/>
            <consortium name="The Broad Institute Genome Sequencing Center for Infectious Disease"/>
            <person name="Wu L."/>
            <person name="Ma J."/>
        </authorList>
    </citation>
    <scope>NUCLEOTIDE SEQUENCE [LARGE SCALE GENOMIC DNA]</scope>
    <source>
        <strain evidence="11">CGMCC 1.7693</strain>
    </source>
</reference>
<comment type="subcellular location">
    <subcellularLocation>
        <location evidence="8">Cytoplasm</location>
    </subcellularLocation>
</comment>
<comment type="function">
    <text evidence="8">Transfers a GMP moiety from GTP to Mo-molybdopterin (Mo-MPT) cofactor (Moco or molybdenum cofactor) to form Mo-molybdopterin guanine dinucleotide (Mo-MGD) cofactor.</text>
</comment>
<dbReference type="Pfam" id="PF12804">
    <property type="entry name" value="NTP_transf_3"/>
    <property type="match status" value="1"/>
</dbReference>
<comment type="cofactor">
    <cofactor evidence="8">
        <name>Mg(2+)</name>
        <dbReference type="ChEBI" id="CHEBI:18420"/>
    </cofactor>
</comment>
<dbReference type="SUPFAM" id="SSF53448">
    <property type="entry name" value="Nucleotide-diphospho-sugar transferases"/>
    <property type="match status" value="1"/>
</dbReference>
<name>A0ABQ2P1I4_9BACI</name>
<proteinExistence type="inferred from homology"/>
<dbReference type="InterPro" id="IPR025877">
    <property type="entry name" value="MobA-like_NTP_Trfase"/>
</dbReference>
<comment type="domain">
    <text evidence="8">The N-terminal domain determines nucleotide recognition and specific binding, while the C-terminal domain determines the specific binding to the target protein.</text>
</comment>
<dbReference type="RefSeq" id="WP_188737454.1">
    <property type="nucleotide sequence ID" value="NZ_BMLW01000016.1"/>
</dbReference>
<dbReference type="HAMAP" id="MF_00316">
    <property type="entry name" value="MobA"/>
    <property type="match status" value="1"/>
</dbReference>
<feature type="binding site" evidence="8">
    <location>
        <begin position="9"/>
        <end position="11"/>
    </location>
    <ligand>
        <name>GTP</name>
        <dbReference type="ChEBI" id="CHEBI:37565"/>
    </ligand>
</feature>
<feature type="domain" description="MobA-like NTP transferase" evidence="9">
    <location>
        <begin position="6"/>
        <end position="153"/>
    </location>
</feature>
<keyword evidence="6 8" id="KW-0342">GTP-binding</keyword>
<dbReference type="EMBL" id="BMLW01000016">
    <property type="protein sequence ID" value="GGP15843.1"/>
    <property type="molecule type" value="Genomic_DNA"/>
</dbReference>
<accession>A0ABQ2P1I4</accession>
<evidence type="ECO:0000256" key="5">
    <source>
        <dbReference type="ARBA" id="ARBA00022842"/>
    </source>
</evidence>
<dbReference type="PANTHER" id="PTHR19136">
    <property type="entry name" value="MOLYBDENUM COFACTOR GUANYLYLTRANSFERASE"/>
    <property type="match status" value="1"/>
</dbReference>
<comment type="catalytic activity">
    <reaction evidence="8">
        <text>Mo-molybdopterin + GTP + H(+) = Mo-molybdopterin guanine dinucleotide + diphosphate</text>
        <dbReference type="Rhea" id="RHEA:34243"/>
        <dbReference type="ChEBI" id="CHEBI:15378"/>
        <dbReference type="ChEBI" id="CHEBI:33019"/>
        <dbReference type="ChEBI" id="CHEBI:37565"/>
        <dbReference type="ChEBI" id="CHEBI:71302"/>
        <dbReference type="ChEBI" id="CHEBI:71310"/>
        <dbReference type="EC" id="2.7.7.77"/>
    </reaction>
</comment>
<evidence type="ECO:0000256" key="7">
    <source>
        <dbReference type="ARBA" id="ARBA00023150"/>
    </source>
</evidence>
<dbReference type="InterPro" id="IPR029044">
    <property type="entry name" value="Nucleotide-diphossugar_trans"/>
</dbReference>
<dbReference type="InterPro" id="IPR013482">
    <property type="entry name" value="Molybde_CF_guanTrfase"/>
</dbReference>
<gene>
    <name evidence="8 10" type="primary">mobA</name>
    <name evidence="10" type="ORF">GCM10011346_45400</name>
</gene>
<keyword evidence="10" id="KW-0548">Nucleotidyltransferase</keyword>
<dbReference type="Proteomes" id="UP000641206">
    <property type="component" value="Unassembled WGS sequence"/>
</dbReference>
<feature type="binding site" evidence="8">
    <location>
        <position position="101"/>
    </location>
    <ligand>
        <name>GTP</name>
        <dbReference type="ChEBI" id="CHEBI:37565"/>
    </ligand>
</feature>
<feature type="binding site" evidence="8">
    <location>
        <position position="21"/>
    </location>
    <ligand>
        <name>GTP</name>
        <dbReference type="ChEBI" id="CHEBI:37565"/>
    </ligand>
</feature>
<keyword evidence="5 8" id="KW-0460">Magnesium</keyword>
<keyword evidence="4 8" id="KW-0547">Nucleotide-binding</keyword>
<keyword evidence="7 8" id="KW-0501">Molybdenum cofactor biosynthesis</keyword>
<evidence type="ECO:0000313" key="11">
    <source>
        <dbReference type="Proteomes" id="UP000641206"/>
    </source>
</evidence>
<evidence type="ECO:0000256" key="3">
    <source>
        <dbReference type="ARBA" id="ARBA00022723"/>
    </source>
</evidence>
<dbReference type="PANTHER" id="PTHR19136:SF81">
    <property type="entry name" value="MOLYBDENUM COFACTOR GUANYLYLTRANSFERASE"/>
    <property type="match status" value="1"/>
</dbReference>
<dbReference type="GO" id="GO:0016779">
    <property type="term" value="F:nucleotidyltransferase activity"/>
    <property type="evidence" value="ECO:0007669"/>
    <property type="project" value="UniProtKB-KW"/>
</dbReference>
<evidence type="ECO:0000256" key="8">
    <source>
        <dbReference type="HAMAP-Rule" id="MF_00316"/>
    </source>
</evidence>
<evidence type="ECO:0000256" key="1">
    <source>
        <dbReference type="ARBA" id="ARBA00022490"/>
    </source>
</evidence>
<evidence type="ECO:0000256" key="2">
    <source>
        <dbReference type="ARBA" id="ARBA00022679"/>
    </source>
</evidence>